<comment type="catalytic activity">
    <reaction evidence="1">
        <text>dUMP + (6R)-5,10-methylene-5,6,7,8-tetrahydrofolate + NADPH + H(+) = dTMP + (6S)-5,6,7,8-tetrahydrofolate + NADP(+)</text>
        <dbReference type="Rhea" id="RHEA:29043"/>
        <dbReference type="ChEBI" id="CHEBI:15378"/>
        <dbReference type="ChEBI" id="CHEBI:15636"/>
        <dbReference type="ChEBI" id="CHEBI:57453"/>
        <dbReference type="ChEBI" id="CHEBI:57783"/>
        <dbReference type="ChEBI" id="CHEBI:58349"/>
        <dbReference type="ChEBI" id="CHEBI:63528"/>
        <dbReference type="ChEBI" id="CHEBI:246422"/>
        <dbReference type="EC" id="2.1.1.148"/>
    </reaction>
</comment>
<feature type="active site" description="Involved in ionization of N3 of dUMP, leading to its activation" evidence="1">
    <location>
        <position position="189"/>
    </location>
</feature>
<keyword evidence="1" id="KW-0489">Methyltransferase</keyword>
<dbReference type="HAMAP" id="MF_01408">
    <property type="entry name" value="ThyX"/>
    <property type="match status" value="1"/>
</dbReference>
<feature type="binding site" evidence="1">
    <location>
        <position position="59"/>
    </location>
    <ligand>
        <name>FAD</name>
        <dbReference type="ChEBI" id="CHEBI:57692"/>
        <note>ligand shared between neighboring subunits</note>
    </ligand>
</feature>
<dbReference type="InterPro" id="IPR003669">
    <property type="entry name" value="Thymidylate_synthase_ThyX"/>
</dbReference>
<keyword evidence="1" id="KW-0521">NADP</keyword>
<dbReference type="GO" id="GO:0032259">
    <property type="term" value="P:methylation"/>
    <property type="evidence" value="ECO:0007669"/>
    <property type="project" value="UniProtKB-KW"/>
</dbReference>
<dbReference type="GO" id="GO:0070402">
    <property type="term" value="F:NADPH binding"/>
    <property type="evidence" value="ECO:0007669"/>
    <property type="project" value="TreeGrafter"/>
</dbReference>
<dbReference type="GO" id="GO:0006231">
    <property type="term" value="P:dTMP biosynthetic process"/>
    <property type="evidence" value="ECO:0007669"/>
    <property type="project" value="UniProtKB-UniRule"/>
</dbReference>
<feature type="binding site" evidence="1">
    <location>
        <position position="189"/>
    </location>
    <ligand>
        <name>dUMP</name>
        <dbReference type="ChEBI" id="CHEBI:246422"/>
        <note>ligand shared between dimeric partners</note>
    </ligand>
</feature>
<dbReference type="AlphaFoldDB" id="A0AA48GSJ7"/>
<comment type="similarity">
    <text evidence="1">Belongs to the thymidylate synthase ThyX family.</text>
</comment>
<comment type="subunit">
    <text evidence="1">Homotetramer.</text>
</comment>
<dbReference type="PANTHER" id="PTHR34934:SF1">
    <property type="entry name" value="FLAVIN-DEPENDENT THYMIDYLATE SYNTHASE"/>
    <property type="match status" value="1"/>
</dbReference>
<dbReference type="GO" id="GO:0050660">
    <property type="term" value="F:flavin adenine dinucleotide binding"/>
    <property type="evidence" value="ECO:0007669"/>
    <property type="project" value="UniProtKB-UniRule"/>
</dbReference>
<dbReference type="Pfam" id="PF02511">
    <property type="entry name" value="Thy1"/>
    <property type="match status" value="1"/>
</dbReference>
<dbReference type="PROSITE" id="PS51331">
    <property type="entry name" value="THYX"/>
    <property type="match status" value="1"/>
</dbReference>
<evidence type="ECO:0000313" key="2">
    <source>
        <dbReference type="EMBL" id="BDU74890.1"/>
    </source>
</evidence>
<dbReference type="GO" id="GO:0050797">
    <property type="term" value="F:thymidylate synthase (FAD) activity"/>
    <property type="evidence" value="ECO:0007669"/>
    <property type="project" value="UniProtKB-UniRule"/>
</dbReference>
<feature type="binding site" evidence="1">
    <location>
        <position position="184"/>
    </location>
    <ligand>
        <name>FAD</name>
        <dbReference type="ChEBI" id="CHEBI:57692"/>
        <note>ligand shared between neighboring subunits</note>
    </ligand>
</feature>
<protein>
    <recommendedName>
        <fullName evidence="1">Flavin-dependent thymidylate synthase</fullName>
        <shortName evidence="1">FDTS</shortName>
        <ecNumber evidence="1">2.1.1.148</ecNumber>
    </recommendedName>
    <alternativeName>
        <fullName evidence="1">FAD-dependent thymidylate synthase</fullName>
    </alternativeName>
    <alternativeName>
        <fullName evidence="1">Thymidylate synthase ThyX</fullName>
        <shortName evidence="1">TS</shortName>
        <shortName evidence="1">TSase</shortName>
    </alternativeName>
</protein>
<dbReference type="InterPro" id="IPR036098">
    <property type="entry name" value="Thymidylate_synthase_ThyX_sf"/>
</dbReference>
<dbReference type="Gene3D" id="3.30.1360.170">
    <property type="match status" value="1"/>
</dbReference>
<comment type="cofactor">
    <cofactor evidence="1">
        <name>FAD</name>
        <dbReference type="ChEBI" id="CHEBI:57692"/>
    </cofactor>
    <text evidence="1">Binds 4 FAD per tetramer. Each FAD binding site is formed by three monomers.</text>
</comment>
<dbReference type="SUPFAM" id="SSF69796">
    <property type="entry name" value="Thymidylate synthase-complementing protein Thy1"/>
    <property type="match status" value="1"/>
</dbReference>
<comment type="pathway">
    <text evidence="1">Pyrimidine metabolism; dTTP biosynthesis.</text>
</comment>
<dbReference type="GO" id="GO:0004799">
    <property type="term" value="F:thymidylate synthase activity"/>
    <property type="evidence" value="ECO:0007669"/>
    <property type="project" value="TreeGrafter"/>
</dbReference>
<dbReference type="NCBIfam" id="TIGR02170">
    <property type="entry name" value="thyX"/>
    <property type="match status" value="1"/>
</dbReference>
<organism evidence="2 3">
    <name type="scientific">Mesoterricola silvestris</name>
    <dbReference type="NCBI Taxonomy" id="2927979"/>
    <lineage>
        <taxon>Bacteria</taxon>
        <taxon>Pseudomonadati</taxon>
        <taxon>Acidobacteriota</taxon>
        <taxon>Holophagae</taxon>
        <taxon>Holophagales</taxon>
        <taxon>Holophagaceae</taxon>
        <taxon>Mesoterricola</taxon>
    </lineage>
</organism>
<evidence type="ECO:0000313" key="3">
    <source>
        <dbReference type="Proteomes" id="UP001238179"/>
    </source>
</evidence>
<keyword evidence="1" id="KW-0545">Nucleotide biosynthesis</keyword>
<proteinExistence type="inferred from homology"/>
<dbReference type="PANTHER" id="PTHR34934">
    <property type="entry name" value="FLAVIN-DEPENDENT THYMIDYLATE SYNTHASE"/>
    <property type="match status" value="1"/>
</dbReference>
<evidence type="ECO:0000256" key="1">
    <source>
        <dbReference type="HAMAP-Rule" id="MF_01408"/>
    </source>
</evidence>
<feature type="binding site" description="in other chain" evidence="1">
    <location>
        <begin position="91"/>
        <end position="95"/>
    </location>
    <ligand>
        <name>dUMP</name>
        <dbReference type="ChEBI" id="CHEBI:246422"/>
        <note>ligand shared between dimeric partners</note>
    </ligand>
</feature>
<dbReference type="EMBL" id="AP027080">
    <property type="protein sequence ID" value="BDU74890.1"/>
    <property type="molecule type" value="Genomic_DNA"/>
</dbReference>
<gene>
    <name evidence="1 2" type="primary">thyX</name>
    <name evidence="2" type="ORF">METEAL_40640</name>
</gene>
<dbReference type="CDD" id="cd20175">
    <property type="entry name" value="ThyX"/>
    <property type="match status" value="1"/>
</dbReference>
<dbReference type="EC" id="2.1.1.148" evidence="1"/>
<dbReference type="Proteomes" id="UP001238179">
    <property type="component" value="Chromosome"/>
</dbReference>
<dbReference type="RefSeq" id="WP_316413563.1">
    <property type="nucleotide sequence ID" value="NZ_AP027080.1"/>
</dbReference>
<keyword evidence="3" id="KW-1185">Reference proteome</keyword>
<comment type="caution">
    <text evidence="1">Lacks conserved residue(s) required for the propagation of feature annotation.</text>
</comment>
<comment type="function">
    <text evidence="1">Catalyzes the reductive methylation of 2'-deoxyuridine-5'-monophosphate (dUMP) to 2'-deoxythymidine-5'-monophosphate (dTMP) while utilizing 5,10-methylenetetrahydrofolate (mTHF) as the methyl donor, and NADPH and FADH(2) as the reductant.</text>
</comment>
<feature type="binding site" evidence="1">
    <location>
        <position position="91"/>
    </location>
    <ligand>
        <name>FAD</name>
        <dbReference type="ChEBI" id="CHEBI:57692"/>
        <note>ligand shared between neighboring subunits</note>
    </ligand>
</feature>
<accession>A0AA48GSJ7</accession>
<keyword evidence="1" id="KW-0285">Flavoprotein</keyword>
<feature type="binding site" description="in other chain" evidence="1">
    <location>
        <position position="162"/>
    </location>
    <ligand>
        <name>dUMP</name>
        <dbReference type="ChEBI" id="CHEBI:246422"/>
        <note>ligand shared between dimeric partners</note>
    </ligand>
</feature>
<name>A0AA48GSJ7_9BACT</name>
<keyword evidence="1" id="KW-0808">Transferase</keyword>
<reference evidence="3" key="1">
    <citation type="journal article" date="2023" name="Int. J. Syst. Evol. Microbiol.">
        <title>Mesoterricola silvestris gen. nov., sp. nov., Mesoterricola sediminis sp. nov., Geothrix oryzae sp. nov., Geothrix edaphica sp. nov., Geothrix rubra sp. nov., and Geothrix limicola sp. nov., six novel members of Acidobacteriota isolated from soils.</title>
        <authorList>
            <person name="Itoh H."/>
            <person name="Sugisawa Y."/>
            <person name="Mise K."/>
            <person name="Xu Z."/>
            <person name="Kuniyasu M."/>
            <person name="Ushijima N."/>
            <person name="Kawano K."/>
            <person name="Kobayashi E."/>
            <person name="Shiratori Y."/>
            <person name="Masuda Y."/>
            <person name="Senoo K."/>
        </authorList>
    </citation>
    <scope>NUCLEOTIDE SEQUENCE [LARGE SCALE GENOMIC DNA]</scope>
    <source>
        <strain evidence="3">W79</strain>
    </source>
</reference>
<dbReference type="GO" id="GO:0006235">
    <property type="term" value="P:dTTP biosynthetic process"/>
    <property type="evidence" value="ECO:0007669"/>
    <property type="project" value="UniProtKB-UniRule"/>
</dbReference>
<sequence>MPLTELAVLDRGFVKLVDHMGSDLSVVNAARVSFGKRKEVYDEADGKLIAYLAEHDHTSPFRHTAMTFHVKAPIFVFRQWMKHRISSEFNEISGRYVEFPEDEFFVPETFRRQAKVNKQGSEGTVEGDAGDQAHAIFLETCRSAVAQYKKLIGLGVCREQARCILPLGLYSEVYWTVSLQAAAHFIRLRTDAHAQWEIQQYAHAVRRMVEELYPNALKALLENARP</sequence>
<keyword evidence="1" id="KW-0274">FAD</keyword>
<dbReference type="KEGG" id="msil:METEAL_40640"/>